<reference evidence="1 2" key="1">
    <citation type="submission" date="2024-02" db="EMBL/GenBank/DDBJ databases">
        <title>A nitrogen-fixing paenibacillus bacterium.</title>
        <authorList>
            <person name="Zhang W.L."/>
            <person name="Chen S.F."/>
        </authorList>
    </citation>
    <scope>NUCLEOTIDE SEQUENCE [LARGE SCALE GENOMIC DNA]</scope>
    <source>
        <strain evidence="1 2">M1</strain>
    </source>
</reference>
<gene>
    <name evidence="1" type="ORF">V3851_10690</name>
</gene>
<dbReference type="EMBL" id="JAZHPZ010000004">
    <property type="protein sequence ID" value="MEF2966298.1"/>
    <property type="molecule type" value="Genomic_DNA"/>
</dbReference>
<proteinExistence type="predicted"/>
<keyword evidence="2" id="KW-1185">Reference proteome</keyword>
<comment type="caution">
    <text evidence="1">The sequence shown here is derived from an EMBL/GenBank/DDBJ whole genome shotgun (WGS) entry which is preliminary data.</text>
</comment>
<name>A0ABU7VSD5_9BACL</name>
<evidence type="ECO:0000313" key="2">
    <source>
        <dbReference type="Proteomes" id="UP001306950"/>
    </source>
</evidence>
<dbReference type="Proteomes" id="UP001306950">
    <property type="component" value="Unassembled WGS sequence"/>
</dbReference>
<dbReference type="RefSeq" id="WP_331846519.1">
    <property type="nucleotide sequence ID" value="NZ_JAZHPZ010000004.1"/>
</dbReference>
<dbReference type="Gene3D" id="3.30.70.1900">
    <property type="match status" value="1"/>
</dbReference>
<accession>A0ABU7VSD5</accession>
<organism evidence="1 2">
    <name type="scientific">Paenibacillus haidiansis</name>
    <dbReference type="NCBI Taxonomy" id="1574488"/>
    <lineage>
        <taxon>Bacteria</taxon>
        <taxon>Bacillati</taxon>
        <taxon>Bacillota</taxon>
        <taxon>Bacilli</taxon>
        <taxon>Bacillales</taxon>
        <taxon>Paenibacillaceae</taxon>
        <taxon>Paenibacillus</taxon>
    </lineage>
</organism>
<evidence type="ECO:0000313" key="1">
    <source>
        <dbReference type="EMBL" id="MEF2966298.1"/>
    </source>
</evidence>
<sequence>MFFEMKATVLLKQSKHHLEMPEIIGNWVGRAELKDDELRLHHYDATYKNRVFSQPFPREKDGIYKQGRVYVIVIRSSVENILRRVAEALQLLEDDTYFELLAVSPIQSKRMMHITELTTVTPAIVTVDSKPWVPGDNLELLLNRIHANAEKKYNQLNSSEPIRLDYEFAEGIQVLNQKPIAYCYKGRKLLGNKVRLLIREDELSQRLAHVVLGSGLSEKNSVLGAGFCLAKGLD</sequence>
<protein>
    <submittedName>
        <fullName evidence="1">CRISPR-associated protein Cas6</fullName>
    </submittedName>
</protein>